<dbReference type="Gene3D" id="3.10.20.370">
    <property type="match status" value="1"/>
</dbReference>
<reference evidence="12" key="1">
    <citation type="submission" date="2007-07" db="EMBL/GenBank/DDBJ databases">
        <title>PCAP assembly of the Caenorhabditis remanei genome.</title>
        <authorList>
            <consortium name="The Caenorhabditis remanei Sequencing Consortium"/>
            <person name="Wilson R.K."/>
        </authorList>
    </citation>
    <scope>NUCLEOTIDE SEQUENCE [LARGE SCALE GENOMIC DNA]</scope>
    <source>
        <strain evidence="12">PB4641</strain>
    </source>
</reference>
<dbReference type="SUPFAM" id="SSF56672">
    <property type="entry name" value="DNA/RNA polymerases"/>
    <property type="match status" value="1"/>
</dbReference>
<dbReference type="InterPro" id="IPR000477">
    <property type="entry name" value="RT_dom"/>
</dbReference>
<keyword evidence="9" id="KW-0812">Transmembrane</keyword>
<dbReference type="OrthoDB" id="5868531at2759"/>
<dbReference type="Gene3D" id="3.10.10.10">
    <property type="entry name" value="HIV Type 1 Reverse Transcriptase, subunit A, domain 1"/>
    <property type="match status" value="1"/>
</dbReference>
<dbReference type="InParanoid" id="E3NC52"/>
<dbReference type="SUPFAM" id="SSF50630">
    <property type="entry name" value="Acid proteases"/>
    <property type="match status" value="1"/>
</dbReference>
<dbReference type="HOGENOM" id="CLU_000384_37_1_1"/>
<dbReference type="Pfam" id="PF17919">
    <property type="entry name" value="RT_RNaseH_2"/>
    <property type="match status" value="1"/>
</dbReference>
<keyword evidence="7" id="KW-0511">Multifunctional enzyme</keyword>
<keyword evidence="5" id="KW-0378">Hydrolase</keyword>
<dbReference type="Pfam" id="PF00078">
    <property type="entry name" value="RVT_1"/>
    <property type="match status" value="1"/>
</dbReference>
<dbReference type="Gene3D" id="2.40.70.10">
    <property type="entry name" value="Acid Proteases"/>
    <property type="match status" value="1"/>
</dbReference>
<dbReference type="Gene3D" id="1.10.340.70">
    <property type="match status" value="1"/>
</dbReference>
<evidence type="ECO:0000256" key="8">
    <source>
        <dbReference type="SAM" id="MobiDB-lite"/>
    </source>
</evidence>
<feature type="compositionally biased region" description="Polar residues" evidence="8">
    <location>
        <begin position="2273"/>
        <end position="2291"/>
    </location>
</feature>
<dbReference type="CDD" id="cd09274">
    <property type="entry name" value="RNase_HI_RT_Ty3"/>
    <property type="match status" value="1"/>
</dbReference>
<evidence type="ECO:0000256" key="2">
    <source>
        <dbReference type="ARBA" id="ARBA00022679"/>
    </source>
</evidence>
<keyword evidence="13" id="KW-1185">Reference proteome</keyword>
<proteinExistence type="predicted"/>
<feature type="domain" description="Reverse transcriptase" evidence="10">
    <location>
        <begin position="1429"/>
        <end position="1607"/>
    </location>
</feature>
<feature type="compositionally biased region" description="Low complexity" evidence="8">
    <location>
        <begin position="2350"/>
        <end position="2364"/>
    </location>
</feature>
<dbReference type="Pfam" id="PF00665">
    <property type="entry name" value="rve"/>
    <property type="match status" value="1"/>
</dbReference>
<dbReference type="PANTHER" id="PTHR37984:SF5">
    <property type="entry name" value="PROTEIN NYNRIN-LIKE"/>
    <property type="match status" value="1"/>
</dbReference>
<evidence type="ECO:0000256" key="7">
    <source>
        <dbReference type="ARBA" id="ARBA00023268"/>
    </source>
</evidence>
<keyword evidence="6" id="KW-0695">RNA-directed DNA polymerase</keyword>
<dbReference type="InterPro" id="IPR001584">
    <property type="entry name" value="Integrase_cat-core"/>
</dbReference>
<feature type="compositionally biased region" description="Low complexity" evidence="8">
    <location>
        <begin position="246"/>
        <end position="270"/>
    </location>
</feature>
<evidence type="ECO:0000256" key="4">
    <source>
        <dbReference type="ARBA" id="ARBA00022722"/>
    </source>
</evidence>
<dbReference type="Pfam" id="PF13975">
    <property type="entry name" value="gag-asp_proteas"/>
    <property type="match status" value="1"/>
</dbReference>
<feature type="transmembrane region" description="Helical" evidence="9">
    <location>
        <begin position="994"/>
        <end position="1016"/>
    </location>
</feature>
<dbReference type="GO" id="GO:0003676">
    <property type="term" value="F:nucleic acid binding"/>
    <property type="evidence" value="ECO:0007669"/>
    <property type="project" value="InterPro"/>
</dbReference>
<evidence type="ECO:0000259" key="11">
    <source>
        <dbReference type="PROSITE" id="PS50994"/>
    </source>
</evidence>
<dbReference type="Proteomes" id="UP000008281">
    <property type="component" value="Unassembled WGS sequence"/>
</dbReference>
<evidence type="ECO:0000313" key="12">
    <source>
        <dbReference type="EMBL" id="EFO92653.1"/>
    </source>
</evidence>
<feature type="compositionally biased region" description="Basic and acidic residues" evidence="8">
    <location>
        <begin position="2310"/>
        <end position="2320"/>
    </location>
</feature>
<feature type="domain" description="Integrase catalytic" evidence="11">
    <location>
        <begin position="1979"/>
        <end position="2140"/>
    </location>
</feature>
<sequence length="2379" mass="271229">MDNNPTFKDIKVATEAMLLIMPKFSGENQNEFFSNWATKFTREANNLTLGKKLAALVLPRMLTGKANDKYLSLEEGDKTDVKTALERLAPLLRSTESRNKAMNFLADPKKKESESFYSFGKRITEQVNLAYPKALLTEKEDISINRFIQGVPSELRTKLKEGNEFDTLTEAVDRAEKLDEILKEDNRETVNLIQRMSDSEKDMRLERLEKQVEKLQLENRKLSERKVTFGNRPSSYPNRNRSNFPNQGGNYQNNFRNRNGNNGNSAQNYGRNQSQSERSRPPGWQINRAPRTTGLNFLMIVAMITVVIQAVSGQMQICPNSKSGEYFASPTISSCKLDKEEKVLKTNVQIFTEYGASKKLKAHRCSRTDYDFCFEQQFFKDTKVFTQNMKSSPMKKDECEEAIARHTVNNITLVSKGNNIFQTPTEDGMWFSLSSMNCEQRHLYTLEKGEVATSDGHSILTSLGDASGCDAQSGNCEIIDSRLVWDTEGVKDFCKYSFVQNTTAYITKSKVALPDLQMALSIEQNQAEKGSLCIPNLKLTLNNGFILSIDTKSQVLEELIEEVVDRKNRVKRTLSNPLIKRLFGENATHENYPYFSVDPIFDPRIIEEMRRFGVTYAQIRHQWETYELPNKQTATLRAIREAEYRHQMIRQLRQNPADEHTPARIRQLEEPTHQFDEMLNEEFGYYRILSAEEKQKRTWHGSGSQTTRTPLLREKAGEDYVRRIAEQERITSEAKGNAQLNGRVQFASNQITEANYNEFDKIYQKICELQNNQIEITKTLLAIDPTLGMRTLLMREDIVARRSGAVYIVTQCRNVTVDKIHLDHRVNGTCYRDTPVTLKNQTWFIAPGMTRDLIKESEIIPCEEVILGVYQNEKGEWYSHNGIATVRKIGIQFSMKPERQNLTLSAPPAFLNLENVENPSTYLIAHLNTIIMLRDNQANLARSLEEGGLKTPKIDGVIKSAARGISIVASEIESSIEKGKQVVKEAIISFIKSVVVPIIIVIAVVGIMYILLKIYFMKKATGSALMQFAKLARRAPPNVRTLMRRMRPEINNIVLNDDDDDDEVTELETFNRRHAPSLISMPNVNSIMTVGGKTYLPYVPIHLNGKPAVSLLDSGASVSLIAERVINQLRLKDKVTSTDCSARVANGSTMKFKGKVQIIISIGKTSVTHTFLVVQNEQAPAPCLLGTDFILRMNLLEKEVSINIPKRYVKIGEERVKLLDPSELGHEDDRKITVVCANDEKIPPRSYAIISGKIPGVLQEQDEFIISDTDRETQEIYSVSSVLTKMDTDGNVVVRIMNPGNSELVLRKGSTIAEAEILRETDIIQQPSVNTIQENFPKLKSKEEEAQILLRKIDLNESKLSKAAKIQIRKLICKYPDAFVGSDGRIGKFKGVTTHHIELVDDHTIPQARPYRLNPEQKDKLEKELRKMRDNDLIEESSSPYTSPLLMIPKSNGEIRIVIDYRKLNLITRPRTYIMPNTLDITEEASKGRIFSVFDICQGFHHVKMHQAHKERTAFCCHLGVFQYKYMPMGLRGSPDTFQRAMSEVQQKFSGSMIIYVDDIVLVSETEQQHLEDLEEFFKLMIQMGLKLKAEKSQIGRSKITFLGFDIENNTIQPNGEKTKSIREFPVPKTVTEIRQFLGMASYFRRFIPGFATIVSPLNNLLRKETEFVWKKEQQDAFENVKEKLISPPILTTPNNTGIFELHTDASKVGIAAVLMQRQDGELKVIAYGSRPTTPVESRYPAIELESLAISWGLTVYKPYIFGKKVIVITDHLPLKSLLHRKEKTMSGRLMRHEAIIQQFDVEIRYRPGKENHVADTLSRQRDENGNSEEISVIQSSEESKEKPSWTFATWKKIQKESENIQKIMEILSSERIDEAALKIKSKYLLINEMVHQRPAHKSEAPPVLLEGGTKLISKLIMDIHQMENHGGPEKTRASISKFAVWRNMRMEIFHVITTCPKCQRRKHIPQYRSSVPMGRWEIPGQPFQRIHMDVIGPFPETRDGNKYIIAAIDSFSRFAIAKATADQKAPTTLKFLIENIVGVHGIPSQIVTDQGRNFTSNMFAEIGRLLEVEHILTPAYHHETNGVIERFNRTLEEMLTCSAKQPENFSDWDRKLPIVMQSYNARHHSAIDMPPERMIFGRSTSSPCHIYIESLVPQYHDEKDYADSIAEIIKHCYEKANFVIENQQKRDKISYDKRHKVRDTDFQIGDQVIIRDTTAGKLQYQFSPPATVLKTTETTVTIRTIKNKIETVHKDRVKRYFTEESAQQAARMELSQEGQAESTQKGQAELTQRGQAEPIKGGRQAGQGHRQQGNKDKDGERKMEKKKWTRRNATNNPDDSTTHQQPNNTVPNAITKRAARDATTTATVNPRTSRRIRGLPPA</sequence>
<dbReference type="InterPro" id="IPR012337">
    <property type="entry name" value="RNaseH-like_sf"/>
</dbReference>
<evidence type="ECO:0000259" key="10">
    <source>
        <dbReference type="PROSITE" id="PS50878"/>
    </source>
</evidence>
<evidence type="ECO:0000256" key="5">
    <source>
        <dbReference type="ARBA" id="ARBA00022759"/>
    </source>
</evidence>
<dbReference type="Gene3D" id="2.30.30.850">
    <property type="match status" value="1"/>
</dbReference>
<feature type="region of interest" description="Disordered" evidence="8">
    <location>
        <begin position="223"/>
        <end position="288"/>
    </location>
</feature>
<feature type="region of interest" description="Disordered" evidence="8">
    <location>
        <begin position="2265"/>
        <end position="2379"/>
    </location>
</feature>
<dbReference type="SUPFAM" id="SSF53098">
    <property type="entry name" value="Ribonuclease H-like"/>
    <property type="match status" value="1"/>
</dbReference>
<dbReference type="FunFam" id="3.30.420.10:FF:000032">
    <property type="entry name" value="Retrovirus-related Pol polyprotein from transposon 297-like Protein"/>
    <property type="match status" value="1"/>
</dbReference>
<dbReference type="PANTHER" id="PTHR37984">
    <property type="entry name" value="PROTEIN CBG26694"/>
    <property type="match status" value="1"/>
</dbReference>
<dbReference type="FunFam" id="3.30.70.270:FF:000026">
    <property type="entry name" value="Transposon Ty3-G Gag-Pol polyprotein"/>
    <property type="match status" value="1"/>
</dbReference>
<evidence type="ECO:0000256" key="9">
    <source>
        <dbReference type="SAM" id="Phobius"/>
    </source>
</evidence>
<dbReference type="InterPro" id="IPR043128">
    <property type="entry name" value="Rev_trsase/Diguanyl_cyclase"/>
</dbReference>
<dbReference type="GO" id="GO:0004519">
    <property type="term" value="F:endonuclease activity"/>
    <property type="evidence" value="ECO:0007669"/>
    <property type="project" value="UniProtKB-KW"/>
</dbReference>
<keyword evidence="3" id="KW-0548">Nucleotidyltransferase</keyword>
<dbReference type="Pfam" id="PF17921">
    <property type="entry name" value="Integrase_H2C2"/>
    <property type="match status" value="1"/>
</dbReference>
<dbReference type="eggNOG" id="KOG0017">
    <property type="taxonomic scope" value="Eukaryota"/>
</dbReference>
<dbReference type="CDD" id="cd00303">
    <property type="entry name" value="retropepsin_like"/>
    <property type="match status" value="1"/>
</dbReference>
<evidence type="ECO:0000313" key="13">
    <source>
        <dbReference type="Proteomes" id="UP000008281"/>
    </source>
</evidence>
<keyword evidence="9" id="KW-1133">Transmembrane helix</keyword>
<dbReference type="Gene3D" id="3.30.420.10">
    <property type="entry name" value="Ribonuclease H-like superfamily/Ribonuclease H"/>
    <property type="match status" value="1"/>
</dbReference>
<name>E3NC52_CAERE</name>
<dbReference type="InterPro" id="IPR050951">
    <property type="entry name" value="Retrovirus_Pol_polyprotein"/>
</dbReference>
<dbReference type="FunFam" id="3.10.20.370:FF:000001">
    <property type="entry name" value="Retrovirus-related Pol polyprotein from transposon 17.6-like protein"/>
    <property type="match status" value="1"/>
</dbReference>
<dbReference type="PROSITE" id="PS50994">
    <property type="entry name" value="INTEGRASE"/>
    <property type="match status" value="1"/>
</dbReference>
<accession>E3NC52</accession>
<keyword evidence="2" id="KW-0808">Transferase</keyword>
<evidence type="ECO:0000256" key="1">
    <source>
        <dbReference type="ARBA" id="ARBA00012493"/>
    </source>
</evidence>
<feature type="compositionally biased region" description="Polar residues" evidence="8">
    <location>
        <begin position="231"/>
        <end position="245"/>
    </location>
</feature>
<dbReference type="GO" id="GO:0003964">
    <property type="term" value="F:RNA-directed DNA polymerase activity"/>
    <property type="evidence" value="ECO:0007669"/>
    <property type="project" value="UniProtKB-KW"/>
</dbReference>
<dbReference type="Gene3D" id="1.20.5.1890">
    <property type="match status" value="1"/>
</dbReference>
<dbReference type="InterPro" id="IPR043502">
    <property type="entry name" value="DNA/RNA_pol_sf"/>
</dbReference>
<dbReference type="Pfam" id="PF24664">
    <property type="entry name" value="Monjiviricetes_fusion"/>
    <property type="match status" value="1"/>
</dbReference>
<dbReference type="EC" id="2.7.7.49" evidence="1"/>
<organism evidence="13">
    <name type="scientific">Caenorhabditis remanei</name>
    <name type="common">Caenorhabditis vulgaris</name>
    <dbReference type="NCBI Taxonomy" id="31234"/>
    <lineage>
        <taxon>Eukaryota</taxon>
        <taxon>Metazoa</taxon>
        <taxon>Ecdysozoa</taxon>
        <taxon>Nematoda</taxon>
        <taxon>Chromadorea</taxon>
        <taxon>Rhabditida</taxon>
        <taxon>Rhabditina</taxon>
        <taxon>Rhabditomorpha</taxon>
        <taxon>Rhabditoidea</taxon>
        <taxon>Rhabditidae</taxon>
        <taxon>Peloderinae</taxon>
        <taxon>Caenorhabditis</taxon>
    </lineage>
</organism>
<dbReference type="InterPro" id="IPR036397">
    <property type="entry name" value="RNaseH_sf"/>
</dbReference>
<keyword evidence="5" id="KW-0255">Endonuclease</keyword>
<dbReference type="GO" id="GO:0042575">
    <property type="term" value="C:DNA polymerase complex"/>
    <property type="evidence" value="ECO:0007669"/>
    <property type="project" value="UniProtKB-ARBA"/>
</dbReference>
<evidence type="ECO:0000256" key="6">
    <source>
        <dbReference type="ARBA" id="ARBA00022918"/>
    </source>
</evidence>
<evidence type="ECO:0000256" key="3">
    <source>
        <dbReference type="ARBA" id="ARBA00022695"/>
    </source>
</evidence>
<dbReference type="EMBL" id="DS268592">
    <property type="protein sequence ID" value="EFO92653.1"/>
    <property type="molecule type" value="Genomic_DNA"/>
</dbReference>
<dbReference type="InterPro" id="IPR041588">
    <property type="entry name" value="Integrase_H2C2"/>
</dbReference>
<dbReference type="Gene3D" id="3.30.70.270">
    <property type="match status" value="2"/>
</dbReference>
<protein>
    <recommendedName>
        <fullName evidence="1">RNA-directed DNA polymerase</fullName>
        <ecNumber evidence="1">2.7.7.49</ecNumber>
    </recommendedName>
</protein>
<dbReference type="InterPro" id="IPR041577">
    <property type="entry name" value="RT_RNaseH_2"/>
</dbReference>
<feature type="compositionally biased region" description="Basic residues" evidence="8">
    <location>
        <begin position="2369"/>
        <end position="2379"/>
    </location>
</feature>
<dbReference type="STRING" id="31234.E3NC52"/>
<feature type="compositionally biased region" description="Polar residues" evidence="8">
    <location>
        <begin position="2328"/>
        <end position="2349"/>
    </location>
</feature>
<keyword evidence="4" id="KW-0540">Nuclease</keyword>
<dbReference type="GO" id="GO:0015074">
    <property type="term" value="P:DNA integration"/>
    <property type="evidence" value="ECO:0007669"/>
    <property type="project" value="InterPro"/>
</dbReference>
<dbReference type="PROSITE" id="PS50878">
    <property type="entry name" value="RT_POL"/>
    <property type="match status" value="1"/>
</dbReference>
<dbReference type="CDD" id="cd01647">
    <property type="entry name" value="RT_LTR"/>
    <property type="match status" value="1"/>
</dbReference>
<dbReference type="InterPro" id="IPR021109">
    <property type="entry name" value="Peptidase_aspartic_dom_sf"/>
</dbReference>
<keyword evidence="9" id="KW-0472">Membrane</keyword>
<gene>
    <name evidence="12" type="ORF">CRE_16387</name>
</gene>
<dbReference type="SUPFAM" id="SSF161008">
    <property type="entry name" value="Viral glycoprotein ectodomain-like"/>
    <property type="match status" value="1"/>
</dbReference>